<evidence type="ECO:0000259" key="18">
    <source>
        <dbReference type="Pfam" id="PF01210"/>
    </source>
</evidence>
<evidence type="ECO:0000256" key="5">
    <source>
        <dbReference type="ARBA" id="ARBA00023027"/>
    </source>
</evidence>
<dbReference type="EC" id="1.1.1.94" evidence="10 13"/>
<dbReference type="GO" id="GO:0006650">
    <property type="term" value="P:glycerophospholipid metabolic process"/>
    <property type="evidence" value="ECO:0007669"/>
    <property type="project" value="UniProtKB-UniRule"/>
</dbReference>
<feature type="binding site" evidence="13">
    <location>
        <position position="137"/>
    </location>
    <ligand>
        <name>NADPH</name>
        <dbReference type="ChEBI" id="CHEBI:57783"/>
    </ligand>
</feature>
<evidence type="ECO:0000256" key="12">
    <source>
        <dbReference type="ARBA" id="ARBA00080511"/>
    </source>
</evidence>
<feature type="active site" description="Proton acceptor" evidence="13 14">
    <location>
        <position position="188"/>
    </location>
</feature>
<comment type="catalytic activity">
    <reaction evidence="9">
        <text>sn-glycerol 3-phosphate + NADP(+) = dihydroxyacetone phosphate + NADPH + H(+)</text>
        <dbReference type="Rhea" id="RHEA:11096"/>
        <dbReference type="ChEBI" id="CHEBI:15378"/>
        <dbReference type="ChEBI" id="CHEBI:57597"/>
        <dbReference type="ChEBI" id="CHEBI:57642"/>
        <dbReference type="ChEBI" id="CHEBI:57783"/>
        <dbReference type="ChEBI" id="CHEBI:58349"/>
        <dbReference type="EC" id="1.1.1.94"/>
    </reaction>
    <physiologicalReaction direction="right-to-left" evidence="9">
        <dbReference type="Rhea" id="RHEA:11098"/>
    </physiologicalReaction>
</comment>
<dbReference type="GO" id="GO:0008654">
    <property type="term" value="P:phospholipid biosynthetic process"/>
    <property type="evidence" value="ECO:0007669"/>
    <property type="project" value="UniProtKB-KW"/>
</dbReference>
<dbReference type="FunFam" id="1.10.1040.10:FF:000001">
    <property type="entry name" value="Glycerol-3-phosphate dehydrogenase [NAD(P)+]"/>
    <property type="match status" value="1"/>
</dbReference>
<evidence type="ECO:0000256" key="3">
    <source>
        <dbReference type="ARBA" id="ARBA00022857"/>
    </source>
</evidence>
<feature type="binding site" evidence="13">
    <location>
        <position position="251"/>
    </location>
    <ligand>
        <name>sn-glycerol 3-phosphate</name>
        <dbReference type="ChEBI" id="CHEBI:57597"/>
    </ligand>
</feature>
<dbReference type="PIRSF" id="PIRSF000114">
    <property type="entry name" value="Glycerol-3-P_dh"/>
    <property type="match status" value="1"/>
</dbReference>
<dbReference type="HAMAP" id="MF_00394">
    <property type="entry name" value="NAD_Glyc3P_dehydrog"/>
    <property type="match status" value="1"/>
</dbReference>
<evidence type="ECO:0000259" key="19">
    <source>
        <dbReference type="Pfam" id="PF07479"/>
    </source>
</evidence>
<keyword evidence="21" id="KW-1185">Reference proteome</keyword>
<comment type="subcellular location">
    <subcellularLocation>
        <location evidence="13">Cytoplasm</location>
    </subcellularLocation>
</comment>
<feature type="binding site" evidence="13">
    <location>
        <position position="106"/>
    </location>
    <ligand>
        <name>sn-glycerol 3-phosphate</name>
        <dbReference type="ChEBI" id="CHEBI:57597"/>
    </ligand>
</feature>
<comment type="similarity">
    <text evidence="1 13 17">Belongs to the NAD-dependent glycerol-3-phosphate dehydrogenase family.</text>
</comment>
<comment type="function">
    <text evidence="13">Catalyzes the reduction of the glycolytic intermediate dihydroxyacetone phosphate (DHAP) to sn-glycerol 3-phosphate (G3P), the key precursor for phospholipid synthesis.</text>
</comment>
<feature type="binding site" evidence="13">
    <location>
        <position position="241"/>
    </location>
    <ligand>
        <name>sn-glycerol 3-phosphate</name>
        <dbReference type="ChEBI" id="CHEBI:57597"/>
    </ligand>
</feature>
<feature type="domain" description="Glycerol-3-phosphate dehydrogenase NAD-dependent N-terminal" evidence="18">
    <location>
        <begin position="3"/>
        <end position="156"/>
    </location>
</feature>
<feature type="binding site" evidence="15">
    <location>
        <position position="106"/>
    </location>
    <ligand>
        <name>substrate</name>
    </ligand>
</feature>
<dbReference type="GO" id="GO:0046167">
    <property type="term" value="P:glycerol-3-phosphate biosynthetic process"/>
    <property type="evidence" value="ECO:0007669"/>
    <property type="project" value="UniProtKB-UniRule"/>
</dbReference>
<protein>
    <recommendedName>
        <fullName evidence="11 13">Glycerol-3-phosphate dehydrogenase [NAD(P)+]</fullName>
        <ecNumber evidence="10 13">1.1.1.94</ecNumber>
    </recommendedName>
    <alternativeName>
        <fullName evidence="13">NAD(P)(+)-dependent glycerol-3-phosphate dehydrogenase</fullName>
    </alternativeName>
    <alternativeName>
        <fullName evidence="12 13">NAD(P)H-dependent dihydroxyacetone-phosphate reductase</fullName>
    </alternativeName>
</protein>
<dbReference type="PROSITE" id="PS00957">
    <property type="entry name" value="NAD_G3PDH"/>
    <property type="match status" value="1"/>
</dbReference>
<evidence type="ECO:0000256" key="14">
    <source>
        <dbReference type="PIRSR" id="PIRSR000114-1"/>
    </source>
</evidence>
<feature type="binding site" evidence="13">
    <location>
        <position position="253"/>
    </location>
    <ligand>
        <name>sn-glycerol 3-phosphate</name>
        <dbReference type="ChEBI" id="CHEBI:57597"/>
    </ligand>
</feature>
<evidence type="ECO:0000256" key="10">
    <source>
        <dbReference type="ARBA" id="ARBA00066687"/>
    </source>
</evidence>
<feature type="binding site" evidence="13">
    <location>
        <position position="252"/>
    </location>
    <ligand>
        <name>NADPH</name>
        <dbReference type="ChEBI" id="CHEBI:57783"/>
    </ligand>
</feature>
<evidence type="ECO:0000256" key="4">
    <source>
        <dbReference type="ARBA" id="ARBA00023002"/>
    </source>
</evidence>
<dbReference type="InterPro" id="IPR036291">
    <property type="entry name" value="NAD(P)-bd_dom_sf"/>
</dbReference>
<gene>
    <name evidence="13" type="primary">gpsA</name>
    <name evidence="20" type="ORF">GM661_09715</name>
</gene>
<dbReference type="GO" id="GO:0051287">
    <property type="term" value="F:NAD binding"/>
    <property type="evidence" value="ECO:0007669"/>
    <property type="project" value="InterPro"/>
</dbReference>
<keyword evidence="13" id="KW-0547">Nucleotide-binding</keyword>
<keyword evidence="13" id="KW-0963">Cytoplasm</keyword>
<accession>A0A8A7K909</accession>
<feature type="binding site" evidence="13">
    <location>
        <position position="276"/>
    </location>
    <ligand>
        <name>NADPH</name>
        <dbReference type="ChEBI" id="CHEBI:57783"/>
    </ligand>
</feature>
<reference evidence="20" key="1">
    <citation type="submission" date="2019-12" db="EMBL/GenBank/DDBJ databases">
        <authorList>
            <person name="zhang j."/>
            <person name="sun C.M."/>
        </authorList>
    </citation>
    <scope>NUCLEOTIDE SEQUENCE</scope>
    <source>
        <strain evidence="20">NS-1</strain>
    </source>
</reference>
<dbReference type="NCBIfam" id="NF000942">
    <property type="entry name" value="PRK00094.1-4"/>
    <property type="match status" value="1"/>
</dbReference>
<dbReference type="UniPathway" id="UPA00940"/>
<feature type="binding site" evidence="13">
    <location>
        <position position="106"/>
    </location>
    <ligand>
        <name>NADPH</name>
        <dbReference type="ChEBI" id="CHEBI:57783"/>
    </ligand>
</feature>
<dbReference type="Gene3D" id="1.10.1040.10">
    <property type="entry name" value="N-(1-d-carboxylethyl)-l-norvaline Dehydrogenase, domain 2"/>
    <property type="match status" value="1"/>
</dbReference>
<dbReference type="InterPro" id="IPR006109">
    <property type="entry name" value="G3P_DH_NAD-dep_C"/>
</dbReference>
<keyword evidence="2 13" id="KW-0444">Lipid biosynthesis</keyword>
<evidence type="ECO:0000256" key="1">
    <source>
        <dbReference type="ARBA" id="ARBA00011009"/>
    </source>
</evidence>
<dbReference type="InterPro" id="IPR011128">
    <property type="entry name" value="G3P_DH_NAD-dep_N"/>
</dbReference>
<dbReference type="AlphaFoldDB" id="A0A8A7K909"/>
<feature type="binding site" evidence="13">
    <location>
        <position position="133"/>
    </location>
    <ligand>
        <name>sn-glycerol 3-phosphate</name>
        <dbReference type="ChEBI" id="CHEBI:57597"/>
    </ligand>
</feature>
<keyword evidence="3 13" id="KW-0521">NADP</keyword>
<dbReference type="Pfam" id="PF07479">
    <property type="entry name" value="NAD_Gly3P_dh_C"/>
    <property type="match status" value="1"/>
</dbReference>
<feature type="binding site" evidence="16">
    <location>
        <begin position="8"/>
        <end position="13"/>
    </location>
    <ligand>
        <name>NAD(+)</name>
        <dbReference type="ChEBI" id="CHEBI:57540"/>
    </ligand>
</feature>
<dbReference type="NCBIfam" id="NF000940">
    <property type="entry name" value="PRK00094.1-2"/>
    <property type="match status" value="1"/>
</dbReference>
<evidence type="ECO:0000256" key="16">
    <source>
        <dbReference type="PIRSR" id="PIRSR000114-3"/>
    </source>
</evidence>
<proteinExistence type="inferred from homology"/>
<evidence type="ECO:0000256" key="7">
    <source>
        <dbReference type="ARBA" id="ARBA00023209"/>
    </source>
</evidence>
<dbReference type="Proteomes" id="UP000665020">
    <property type="component" value="Chromosome"/>
</dbReference>
<dbReference type="SUPFAM" id="SSF48179">
    <property type="entry name" value="6-phosphogluconate dehydrogenase C-terminal domain-like"/>
    <property type="match status" value="1"/>
</dbReference>
<dbReference type="RefSeq" id="WP_230866689.1">
    <property type="nucleotide sequence ID" value="NZ_CP046640.1"/>
</dbReference>
<feature type="binding site" evidence="13">
    <location>
        <position position="49"/>
    </location>
    <ligand>
        <name>NADPH</name>
        <dbReference type="ChEBI" id="CHEBI:57783"/>
    </ligand>
</feature>
<dbReference type="NCBIfam" id="NF000941">
    <property type="entry name" value="PRK00094.1-3"/>
    <property type="match status" value="1"/>
</dbReference>
<keyword evidence="6 13" id="KW-0443">Lipid metabolism</keyword>
<feature type="binding site" evidence="13">
    <location>
        <position position="188"/>
    </location>
    <ligand>
        <name>sn-glycerol 3-phosphate</name>
        <dbReference type="ChEBI" id="CHEBI:57597"/>
    </ligand>
</feature>
<dbReference type="PRINTS" id="PR00077">
    <property type="entry name" value="GPDHDRGNASE"/>
</dbReference>
<feature type="binding site" evidence="15">
    <location>
        <begin position="252"/>
        <end position="253"/>
    </location>
    <ligand>
        <name>substrate</name>
    </ligand>
</feature>
<keyword evidence="8 13" id="KW-1208">Phospholipid metabolism</keyword>
<dbReference type="GO" id="GO:0047952">
    <property type="term" value="F:glycerol-3-phosphate dehydrogenase [NAD(P)+] activity"/>
    <property type="evidence" value="ECO:0007669"/>
    <property type="project" value="UniProtKB-UniRule"/>
</dbReference>
<keyword evidence="7 13" id="KW-0594">Phospholipid biosynthesis</keyword>
<dbReference type="GO" id="GO:0005829">
    <property type="term" value="C:cytosol"/>
    <property type="evidence" value="ECO:0007669"/>
    <property type="project" value="TreeGrafter"/>
</dbReference>
<dbReference type="InterPro" id="IPR008927">
    <property type="entry name" value="6-PGluconate_DH-like_C_sf"/>
</dbReference>
<evidence type="ECO:0000256" key="11">
    <source>
        <dbReference type="ARBA" id="ARBA00069372"/>
    </source>
</evidence>
<dbReference type="GO" id="GO:0005975">
    <property type="term" value="P:carbohydrate metabolic process"/>
    <property type="evidence" value="ECO:0007669"/>
    <property type="project" value="InterPro"/>
</dbReference>
<feature type="binding site" evidence="13">
    <location>
        <position position="11"/>
    </location>
    <ligand>
        <name>NADPH</name>
        <dbReference type="ChEBI" id="CHEBI:57783"/>
    </ligand>
</feature>
<feature type="binding site" evidence="13">
    <location>
        <position position="278"/>
    </location>
    <ligand>
        <name>NADPH</name>
        <dbReference type="ChEBI" id="CHEBI:57783"/>
    </ligand>
</feature>
<feature type="binding site" evidence="16">
    <location>
        <position position="252"/>
    </location>
    <ligand>
        <name>NAD(+)</name>
        <dbReference type="ChEBI" id="CHEBI:57540"/>
    </ligand>
</feature>
<dbReference type="PANTHER" id="PTHR11728">
    <property type="entry name" value="GLYCEROL-3-PHOSPHATE DEHYDROGENASE"/>
    <property type="match status" value="1"/>
</dbReference>
<evidence type="ECO:0000256" key="17">
    <source>
        <dbReference type="RuleBase" id="RU000437"/>
    </source>
</evidence>
<evidence type="ECO:0000256" key="6">
    <source>
        <dbReference type="ARBA" id="ARBA00023098"/>
    </source>
</evidence>
<name>A0A8A7K909_9FIRM</name>
<dbReference type="Gene3D" id="3.40.50.720">
    <property type="entry name" value="NAD(P)-binding Rossmann-like Domain"/>
    <property type="match status" value="1"/>
</dbReference>
<feature type="binding site" evidence="16">
    <location>
        <position position="137"/>
    </location>
    <ligand>
        <name>NAD(+)</name>
        <dbReference type="ChEBI" id="CHEBI:57540"/>
    </ligand>
</feature>
<dbReference type="InterPro" id="IPR006168">
    <property type="entry name" value="G3P_DH_NAD-dep"/>
</dbReference>
<keyword evidence="4 13" id="KW-0560">Oxidoreductase</keyword>
<feature type="binding site" evidence="13">
    <location>
        <position position="12"/>
    </location>
    <ligand>
        <name>NADPH</name>
        <dbReference type="ChEBI" id="CHEBI:57783"/>
    </ligand>
</feature>
<feature type="domain" description="Glycerol-3-phosphate dehydrogenase NAD-dependent C-terminal" evidence="19">
    <location>
        <begin position="177"/>
        <end position="319"/>
    </location>
</feature>
<dbReference type="SUPFAM" id="SSF51735">
    <property type="entry name" value="NAD(P)-binding Rossmann-fold domains"/>
    <property type="match status" value="1"/>
</dbReference>
<dbReference type="PANTHER" id="PTHR11728:SF1">
    <property type="entry name" value="GLYCEROL-3-PHOSPHATE DEHYDROGENASE [NAD(+)] 2, CHLOROPLASTIC"/>
    <property type="match status" value="1"/>
</dbReference>
<dbReference type="EMBL" id="CP046640">
    <property type="protein sequence ID" value="QTL98236.1"/>
    <property type="molecule type" value="Genomic_DNA"/>
</dbReference>
<keyword evidence="5 13" id="KW-0520">NAD</keyword>
<evidence type="ECO:0000256" key="15">
    <source>
        <dbReference type="PIRSR" id="PIRSR000114-2"/>
    </source>
</evidence>
<feature type="binding site" evidence="13">
    <location>
        <position position="135"/>
    </location>
    <ligand>
        <name>sn-glycerol 3-phosphate</name>
        <dbReference type="ChEBI" id="CHEBI:57597"/>
    </ligand>
</feature>
<comment type="catalytic activity">
    <reaction evidence="13">
        <text>sn-glycerol 3-phosphate + NAD(+) = dihydroxyacetone phosphate + NADH + H(+)</text>
        <dbReference type="Rhea" id="RHEA:11092"/>
        <dbReference type="ChEBI" id="CHEBI:15378"/>
        <dbReference type="ChEBI" id="CHEBI:57540"/>
        <dbReference type="ChEBI" id="CHEBI:57597"/>
        <dbReference type="ChEBI" id="CHEBI:57642"/>
        <dbReference type="ChEBI" id="CHEBI:57945"/>
        <dbReference type="EC" id="1.1.1.94"/>
    </reaction>
</comment>
<evidence type="ECO:0000256" key="13">
    <source>
        <dbReference type="HAMAP-Rule" id="MF_00394"/>
    </source>
</evidence>
<comment type="caution">
    <text evidence="13">Lacks conserved residue(s) required for the propagation of feature annotation.</text>
</comment>
<feature type="binding site" evidence="13">
    <location>
        <position position="32"/>
    </location>
    <ligand>
        <name>NADPH</name>
        <dbReference type="ChEBI" id="CHEBI:57783"/>
    </ligand>
</feature>
<evidence type="ECO:0000313" key="20">
    <source>
        <dbReference type="EMBL" id="QTL98236.1"/>
    </source>
</evidence>
<evidence type="ECO:0000256" key="8">
    <source>
        <dbReference type="ARBA" id="ARBA00023264"/>
    </source>
</evidence>
<evidence type="ECO:0000256" key="2">
    <source>
        <dbReference type="ARBA" id="ARBA00022516"/>
    </source>
</evidence>
<evidence type="ECO:0000313" key="21">
    <source>
        <dbReference type="Proteomes" id="UP000665020"/>
    </source>
</evidence>
<evidence type="ECO:0000256" key="9">
    <source>
        <dbReference type="ARBA" id="ARBA00052716"/>
    </source>
</evidence>
<dbReference type="InterPro" id="IPR013328">
    <property type="entry name" value="6PGD_dom2"/>
</dbReference>
<feature type="binding site" evidence="13">
    <location>
        <position position="252"/>
    </location>
    <ligand>
        <name>sn-glycerol 3-phosphate</name>
        <dbReference type="ChEBI" id="CHEBI:57597"/>
    </ligand>
</feature>
<dbReference type="FunFam" id="3.40.50.720:FF:000019">
    <property type="entry name" value="Glycerol-3-phosphate dehydrogenase [NAD(P)+]"/>
    <property type="match status" value="1"/>
</dbReference>
<dbReference type="KEGG" id="ifn:GM661_09715"/>
<dbReference type="Pfam" id="PF01210">
    <property type="entry name" value="NAD_Gly3P_dh_N"/>
    <property type="match status" value="1"/>
</dbReference>
<comment type="pathway">
    <text evidence="13">Membrane lipid metabolism; glycerophospholipid metabolism.</text>
</comment>
<organism evidence="20 21">
    <name type="scientific">Iocasia fonsfrigidae</name>
    <dbReference type="NCBI Taxonomy" id="2682810"/>
    <lineage>
        <taxon>Bacteria</taxon>
        <taxon>Bacillati</taxon>
        <taxon>Bacillota</taxon>
        <taxon>Clostridia</taxon>
        <taxon>Halanaerobiales</taxon>
        <taxon>Halanaerobiaceae</taxon>
        <taxon>Iocasia</taxon>
    </lineage>
</organism>
<sequence>MKKITIIGGGSWGTAIAQLLADNGHQVLLYLRDKKQKFNINQRRRNAKYFPQKELSKNITATLNLQEAVNLTEIIFFAVPTYATRKVAQAIRPFITDKKIIVSTAKGIEEDTFLRNSEIIKEVLDLPVVVLSGPTHAEEVIKGLPTAAVVASLCQNKAVEVQDLLMSASFRVYTNPDLVGVEFAGAIKNIIALAAGIADGLAYGDNTKAALVTRGLHEMSRLGYTMGGKLLTFAGLTGMGDLVVTCTSMHSRNRRFGIKIGEGLELSEAYKSINQVVEGVRTTRAVYEWFKKQKFDFEIPITREIYNVLFNNKDPLQAVDDLMLRGPKHEIEEVVQDLDW</sequence>
<dbReference type="GO" id="GO:0046168">
    <property type="term" value="P:glycerol-3-phosphate catabolic process"/>
    <property type="evidence" value="ECO:0007669"/>
    <property type="project" value="InterPro"/>
</dbReference>